<dbReference type="Proteomes" id="UP000736787">
    <property type="component" value="Unassembled WGS sequence"/>
</dbReference>
<evidence type="ECO:0000313" key="3">
    <source>
        <dbReference type="Proteomes" id="UP000736787"/>
    </source>
</evidence>
<accession>A0A8T1DXV5</accession>
<proteinExistence type="predicted"/>
<evidence type="ECO:0000256" key="1">
    <source>
        <dbReference type="SAM" id="MobiDB-lite"/>
    </source>
</evidence>
<dbReference type="AlphaFoldDB" id="A0A8T1DXV5"/>
<dbReference type="EMBL" id="RCMK01000183">
    <property type="protein sequence ID" value="KAG2945426.1"/>
    <property type="molecule type" value="Genomic_DNA"/>
</dbReference>
<gene>
    <name evidence="2" type="ORF">PC117_g8464</name>
</gene>
<protein>
    <submittedName>
        <fullName evidence="2">Uncharacterized protein</fullName>
    </submittedName>
</protein>
<feature type="region of interest" description="Disordered" evidence="1">
    <location>
        <begin position="130"/>
        <end position="164"/>
    </location>
</feature>
<sequence>MRHRLPQRTSVVPSLQLQHVSGCLISIVDEVPFTLRGLQTCGLSGQVPKPPSKFDKKQTILHTNASLTPNSVTDRVAAKMIEHLTHHFHRHICSNNGPLGQAEKDVLNIEECDVWRCLSWTGTLCTYMEDTPRQRGRGGHRDLPPHEGAGQADAALGSRSTTRTRRDVLHRAAAHRDLFIWWQGTTGPRRLRVSVPLSNILAMCGFGDAHRVAIEGLAKNDKEEYFQNAINKANSIADNEVQSHKLSLDRNCG</sequence>
<evidence type="ECO:0000313" key="2">
    <source>
        <dbReference type="EMBL" id="KAG2945426.1"/>
    </source>
</evidence>
<organism evidence="2 3">
    <name type="scientific">Phytophthora cactorum</name>
    <dbReference type="NCBI Taxonomy" id="29920"/>
    <lineage>
        <taxon>Eukaryota</taxon>
        <taxon>Sar</taxon>
        <taxon>Stramenopiles</taxon>
        <taxon>Oomycota</taxon>
        <taxon>Peronosporomycetes</taxon>
        <taxon>Peronosporales</taxon>
        <taxon>Peronosporaceae</taxon>
        <taxon>Phytophthora</taxon>
    </lineage>
</organism>
<comment type="caution">
    <text evidence="2">The sequence shown here is derived from an EMBL/GenBank/DDBJ whole genome shotgun (WGS) entry which is preliminary data.</text>
</comment>
<reference evidence="2" key="1">
    <citation type="submission" date="2018-10" db="EMBL/GenBank/DDBJ databases">
        <title>Effector identification in a new, highly contiguous assembly of the strawberry crown rot pathogen Phytophthora cactorum.</title>
        <authorList>
            <person name="Armitage A.D."/>
            <person name="Nellist C.F."/>
            <person name="Bates H."/>
            <person name="Vickerstaff R.J."/>
            <person name="Harrison R.J."/>
        </authorList>
    </citation>
    <scope>NUCLEOTIDE SEQUENCE</scope>
    <source>
        <strain evidence="2">4040</strain>
    </source>
</reference>
<name>A0A8T1DXV5_9STRA</name>
<dbReference type="VEuPathDB" id="FungiDB:PC110_g4032"/>